<dbReference type="GO" id="GO:0004674">
    <property type="term" value="F:protein serine/threonine kinase activity"/>
    <property type="evidence" value="ECO:0007669"/>
    <property type="project" value="UniProtKB-EC"/>
</dbReference>
<dbReference type="EC" id="2.7.11.1" evidence="9"/>
<feature type="region of interest" description="Disordered" evidence="6">
    <location>
        <begin position="711"/>
        <end position="750"/>
    </location>
</feature>
<keyword evidence="7" id="KW-1133">Transmembrane helix</keyword>
<dbReference type="EMBL" id="CP036264">
    <property type="protein sequence ID" value="QEF98010.1"/>
    <property type="molecule type" value="Genomic_DNA"/>
</dbReference>
<accession>A0A5B9MDH6</accession>
<feature type="compositionally biased region" description="Polar residues" evidence="6">
    <location>
        <begin position="717"/>
        <end position="728"/>
    </location>
</feature>
<dbReference type="GO" id="GO:0005524">
    <property type="term" value="F:ATP binding"/>
    <property type="evidence" value="ECO:0007669"/>
    <property type="project" value="UniProtKB-UniRule"/>
</dbReference>
<feature type="compositionally biased region" description="Polar residues" evidence="6">
    <location>
        <begin position="8"/>
        <end position="17"/>
    </location>
</feature>
<keyword evidence="3 9" id="KW-0418">Kinase</keyword>
<feature type="transmembrane region" description="Helical" evidence="7">
    <location>
        <begin position="377"/>
        <end position="397"/>
    </location>
</feature>
<dbReference type="InterPro" id="IPR011009">
    <property type="entry name" value="Kinase-like_dom_sf"/>
</dbReference>
<dbReference type="InterPro" id="IPR008271">
    <property type="entry name" value="Ser/Thr_kinase_AS"/>
</dbReference>
<evidence type="ECO:0000256" key="1">
    <source>
        <dbReference type="ARBA" id="ARBA00022679"/>
    </source>
</evidence>
<reference evidence="9 10" key="1">
    <citation type="submission" date="2019-02" db="EMBL/GenBank/DDBJ databases">
        <title>Planctomycetal bacteria perform biofilm scaping via a novel small molecule.</title>
        <authorList>
            <person name="Jeske O."/>
            <person name="Boedeker C."/>
            <person name="Wiegand S."/>
            <person name="Breitling P."/>
            <person name="Kallscheuer N."/>
            <person name="Jogler M."/>
            <person name="Rohde M."/>
            <person name="Petersen J."/>
            <person name="Medema M.H."/>
            <person name="Surup F."/>
            <person name="Jogler C."/>
        </authorList>
    </citation>
    <scope>NUCLEOTIDE SEQUENCE [LARGE SCALE GENOMIC DNA]</scope>
    <source>
        <strain evidence="9 10">Mal15</strain>
    </source>
</reference>
<feature type="region of interest" description="Disordered" evidence="6">
    <location>
        <begin position="1"/>
        <end position="26"/>
    </location>
</feature>
<dbReference type="KEGG" id="smam:Mal15_20560"/>
<evidence type="ECO:0000313" key="9">
    <source>
        <dbReference type="EMBL" id="QEF98010.1"/>
    </source>
</evidence>
<name>A0A5B9MDH6_9BACT</name>
<evidence type="ECO:0000256" key="5">
    <source>
        <dbReference type="PROSITE-ProRule" id="PRU10141"/>
    </source>
</evidence>
<gene>
    <name evidence="9" type="primary">pknB_15</name>
    <name evidence="9" type="ORF">Mal15_20560</name>
</gene>
<keyword evidence="7" id="KW-0472">Membrane</keyword>
<evidence type="ECO:0000259" key="8">
    <source>
        <dbReference type="PROSITE" id="PS50011"/>
    </source>
</evidence>
<feature type="binding site" evidence="5">
    <location>
        <position position="447"/>
    </location>
    <ligand>
        <name>ATP</name>
        <dbReference type="ChEBI" id="CHEBI:30616"/>
    </ligand>
</feature>
<dbReference type="Gene3D" id="3.30.200.20">
    <property type="entry name" value="Phosphorylase Kinase, domain 1"/>
    <property type="match status" value="1"/>
</dbReference>
<evidence type="ECO:0000256" key="4">
    <source>
        <dbReference type="ARBA" id="ARBA00022840"/>
    </source>
</evidence>
<evidence type="ECO:0000256" key="6">
    <source>
        <dbReference type="SAM" id="MobiDB-lite"/>
    </source>
</evidence>
<dbReference type="Gene3D" id="1.10.510.10">
    <property type="entry name" value="Transferase(Phosphotransferase) domain 1"/>
    <property type="match status" value="1"/>
</dbReference>
<feature type="transmembrane region" description="Helical" evidence="7">
    <location>
        <begin position="49"/>
        <end position="69"/>
    </location>
</feature>
<dbReference type="InterPro" id="IPR017441">
    <property type="entry name" value="Protein_kinase_ATP_BS"/>
</dbReference>
<dbReference type="PANTHER" id="PTHR43289:SF6">
    <property type="entry name" value="SERINE_THREONINE-PROTEIN KINASE NEKL-3"/>
    <property type="match status" value="1"/>
</dbReference>
<organism evidence="9 10">
    <name type="scientific">Stieleria maiorica</name>
    <dbReference type="NCBI Taxonomy" id="2795974"/>
    <lineage>
        <taxon>Bacteria</taxon>
        <taxon>Pseudomonadati</taxon>
        <taxon>Planctomycetota</taxon>
        <taxon>Planctomycetia</taxon>
        <taxon>Pirellulales</taxon>
        <taxon>Pirellulaceae</taxon>
        <taxon>Stieleria</taxon>
    </lineage>
</organism>
<evidence type="ECO:0000256" key="7">
    <source>
        <dbReference type="SAM" id="Phobius"/>
    </source>
</evidence>
<keyword evidence="2 5" id="KW-0547">Nucleotide-binding</keyword>
<feature type="domain" description="Protein kinase" evidence="8">
    <location>
        <begin position="418"/>
        <end position="683"/>
    </location>
</feature>
<dbReference type="PROSITE" id="PS00107">
    <property type="entry name" value="PROTEIN_KINASE_ATP"/>
    <property type="match status" value="1"/>
</dbReference>
<evidence type="ECO:0000256" key="3">
    <source>
        <dbReference type="ARBA" id="ARBA00022777"/>
    </source>
</evidence>
<dbReference type="CDD" id="cd14014">
    <property type="entry name" value="STKc_PknB_like"/>
    <property type="match status" value="1"/>
</dbReference>
<keyword evidence="10" id="KW-1185">Reference proteome</keyword>
<dbReference type="RefSeq" id="WP_147867589.1">
    <property type="nucleotide sequence ID" value="NZ_CP036264.1"/>
</dbReference>
<protein>
    <submittedName>
        <fullName evidence="9">Serine/threonine-protein kinase PknB</fullName>
        <ecNumber evidence="9">2.7.11.1</ecNumber>
    </submittedName>
</protein>
<dbReference type="InterPro" id="IPR000719">
    <property type="entry name" value="Prot_kinase_dom"/>
</dbReference>
<dbReference type="AlphaFoldDB" id="A0A5B9MDH6"/>
<dbReference type="PANTHER" id="PTHR43289">
    <property type="entry name" value="MITOGEN-ACTIVATED PROTEIN KINASE KINASE KINASE 20-RELATED"/>
    <property type="match status" value="1"/>
</dbReference>
<dbReference type="SMART" id="SM00220">
    <property type="entry name" value="S_TKc"/>
    <property type="match status" value="1"/>
</dbReference>
<dbReference type="PROSITE" id="PS50011">
    <property type="entry name" value="PROTEIN_KINASE_DOM"/>
    <property type="match status" value="1"/>
</dbReference>
<dbReference type="Pfam" id="PF00069">
    <property type="entry name" value="Pkinase"/>
    <property type="match status" value="1"/>
</dbReference>
<evidence type="ECO:0000256" key="2">
    <source>
        <dbReference type="ARBA" id="ARBA00022741"/>
    </source>
</evidence>
<proteinExistence type="predicted"/>
<keyword evidence="4 5" id="KW-0067">ATP-binding</keyword>
<keyword evidence="1 9" id="KW-0808">Transferase</keyword>
<evidence type="ECO:0000313" key="10">
    <source>
        <dbReference type="Proteomes" id="UP000321353"/>
    </source>
</evidence>
<dbReference type="PROSITE" id="PS00108">
    <property type="entry name" value="PROTEIN_KINASE_ST"/>
    <property type="match status" value="1"/>
</dbReference>
<sequence>MPRDDTSRNPPTRSQWKTLDESPRAPRGLGQSTILSVVRQAPVGPLSPLIASLVVAVLLGVTLYVGWLVRERVRGSIRNSLETVLAANINALQLWLADQRETAKQYAAEESLRSIAIGILERDSEDAQEMPSHQSEYLRDLTARLSDAGYLGWAIIDPLGGVLDSSDDRFNGSAIPFGKELFERLTSGKASVTRPFEIATRQVGNQENGAEKIAVMCAIAPLRHDLRTGGFLSLMIDPSKQFSKILSVAQLGNSGETYAFDRQAVMISSSRFESQLSQVGLLAPGETSPLKIHVRDPGVNLLKQVNVPGEPTTWPMTQMADNATRGGAGSNVVGYNGYRGVPVVGAWTWLSEYDFGIASELDVDEAFASLQIIRNSFLALFGAALIAAAVLLALAWITRPREINTRRVEALKRRLGQYDLHQRIGRGGMGTVYLGTHGLLDRKVAIKVLENADATERSLARFQREVQLSARLKHPNTVEIYDFGRTDEGTFFYVMEYVEGISLEQLVDYYGRQPAERVIYLLLQICGSISEAHLAGMIHRDIKPANILLTSRSGIHDLIKVLDFGLAKQIDHDSVQLTRVDSLTGTPLFMSPESIRDAASADVLSDIYSIGAVGYTLLCGSAPLEGESATDICAKKLHQEPEPPERRVGVPLAKDLQKILLRCLRLNPAKRPQSAQQLAGELLACADSPHWTQADAALWWREIFDGPYLDDFELSEENPSADGTQGDTAVNEKRPAASPGASPLAQSTAN</sequence>
<keyword evidence="7" id="KW-0812">Transmembrane</keyword>
<dbReference type="Proteomes" id="UP000321353">
    <property type="component" value="Chromosome"/>
</dbReference>
<dbReference type="SUPFAM" id="SSF56112">
    <property type="entry name" value="Protein kinase-like (PK-like)"/>
    <property type="match status" value="1"/>
</dbReference>